<dbReference type="GO" id="GO:0003700">
    <property type="term" value="F:DNA-binding transcription factor activity"/>
    <property type="evidence" value="ECO:0007669"/>
    <property type="project" value="InterPro"/>
</dbReference>
<gene>
    <name evidence="2" type="ORF">G1H10_02865</name>
</gene>
<dbReference type="AlphaFoldDB" id="A0A6L9S0U9"/>
<dbReference type="InterPro" id="IPR000835">
    <property type="entry name" value="HTH_MarR-typ"/>
</dbReference>
<accession>A0A6L9S0U9</accession>
<dbReference type="InterPro" id="IPR039422">
    <property type="entry name" value="MarR/SlyA-like"/>
</dbReference>
<dbReference type="PANTHER" id="PTHR33164:SF104">
    <property type="entry name" value="TRANSCRIPTIONAL REGULATORY PROTEIN"/>
    <property type="match status" value="1"/>
</dbReference>
<dbReference type="PROSITE" id="PS50995">
    <property type="entry name" value="HTH_MARR_2"/>
    <property type="match status" value="1"/>
</dbReference>
<keyword evidence="3" id="KW-1185">Reference proteome</keyword>
<dbReference type="EMBL" id="JAAGOA010000002">
    <property type="protein sequence ID" value="NED99104.1"/>
    <property type="molecule type" value="Genomic_DNA"/>
</dbReference>
<dbReference type="Pfam" id="PF12802">
    <property type="entry name" value="MarR_2"/>
    <property type="match status" value="1"/>
</dbReference>
<sequence>MDHLHDDVDDIQDAWLRERPDTPVGSIGVITRIWRIAKLLDDDRRRTMARLGMDTATRDLLATLRRAGAPYALPVQEIARRCAVTSGAISQRVRRAEGQDLVTRRKSDDDGRGVVVGLTPRGHDLIERTVDDLLHHEETLLSALGTEQREELSKLLRLLHTDLQRRVPPAGG</sequence>
<name>A0A6L9S0U9_9ACTN</name>
<dbReference type="SMART" id="SM00347">
    <property type="entry name" value="HTH_MARR"/>
    <property type="match status" value="1"/>
</dbReference>
<dbReference type="GO" id="GO:0006950">
    <property type="term" value="P:response to stress"/>
    <property type="evidence" value="ECO:0007669"/>
    <property type="project" value="TreeGrafter"/>
</dbReference>
<dbReference type="Gene3D" id="1.10.10.10">
    <property type="entry name" value="Winged helix-like DNA-binding domain superfamily/Winged helix DNA-binding domain"/>
    <property type="match status" value="1"/>
</dbReference>
<proteinExistence type="predicted"/>
<evidence type="ECO:0000313" key="3">
    <source>
        <dbReference type="Proteomes" id="UP000475214"/>
    </source>
</evidence>
<evidence type="ECO:0000313" key="2">
    <source>
        <dbReference type="EMBL" id="NED99104.1"/>
    </source>
</evidence>
<feature type="domain" description="HTH marR-type" evidence="1">
    <location>
        <begin position="26"/>
        <end position="161"/>
    </location>
</feature>
<comment type="caution">
    <text evidence="2">The sequence shown here is derived from an EMBL/GenBank/DDBJ whole genome shotgun (WGS) entry which is preliminary data.</text>
</comment>
<organism evidence="2 3">
    <name type="scientific">Phytoactinopolyspora halotolerans</name>
    <dbReference type="NCBI Taxonomy" id="1981512"/>
    <lineage>
        <taxon>Bacteria</taxon>
        <taxon>Bacillati</taxon>
        <taxon>Actinomycetota</taxon>
        <taxon>Actinomycetes</taxon>
        <taxon>Jiangellales</taxon>
        <taxon>Jiangellaceae</taxon>
        <taxon>Phytoactinopolyspora</taxon>
    </lineage>
</organism>
<evidence type="ECO:0000259" key="1">
    <source>
        <dbReference type="PROSITE" id="PS50995"/>
    </source>
</evidence>
<dbReference type="SUPFAM" id="SSF46785">
    <property type="entry name" value="Winged helix' DNA-binding domain"/>
    <property type="match status" value="1"/>
</dbReference>
<dbReference type="Proteomes" id="UP000475214">
    <property type="component" value="Unassembled WGS sequence"/>
</dbReference>
<dbReference type="InterPro" id="IPR036388">
    <property type="entry name" value="WH-like_DNA-bd_sf"/>
</dbReference>
<dbReference type="InterPro" id="IPR036390">
    <property type="entry name" value="WH_DNA-bd_sf"/>
</dbReference>
<reference evidence="2 3" key="1">
    <citation type="submission" date="2020-02" db="EMBL/GenBank/DDBJ databases">
        <authorList>
            <person name="Li X.-J."/>
            <person name="Han X.-M."/>
        </authorList>
    </citation>
    <scope>NUCLEOTIDE SEQUENCE [LARGE SCALE GENOMIC DNA]</scope>
    <source>
        <strain evidence="2 3">CCTCC AB 2017055</strain>
    </source>
</reference>
<protein>
    <submittedName>
        <fullName evidence="2">MarR family transcriptional regulator</fullName>
    </submittedName>
</protein>
<dbReference type="PANTHER" id="PTHR33164">
    <property type="entry name" value="TRANSCRIPTIONAL REGULATOR, MARR FAMILY"/>
    <property type="match status" value="1"/>
</dbReference>
<dbReference type="RefSeq" id="WP_163732418.1">
    <property type="nucleotide sequence ID" value="NZ_JAAGOA010000002.1"/>
</dbReference>